<evidence type="ECO:0000256" key="2">
    <source>
        <dbReference type="ARBA" id="ARBA00023125"/>
    </source>
</evidence>
<accession>A0A2U8W501</accession>
<evidence type="ECO:0000256" key="4">
    <source>
        <dbReference type="PROSITE-ProRule" id="PRU01248"/>
    </source>
</evidence>
<dbReference type="InterPro" id="IPR044068">
    <property type="entry name" value="CB"/>
</dbReference>
<dbReference type="EMBL" id="CP029550">
    <property type="protein sequence ID" value="AWN41184.1"/>
    <property type="molecule type" value="Genomic_DNA"/>
</dbReference>
<dbReference type="PROSITE" id="PS51900">
    <property type="entry name" value="CB"/>
    <property type="match status" value="1"/>
</dbReference>
<evidence type="ECO:0000259" key="6">
    <source>
        <dbReference type="PROSITE" id="PS51898"/>
    </source>
</evidence>
<evidence type="ECO:0000256" key="3">
    <source>
        <dbReference type="ARBA" id="ARBA00023172"/>
    </source>
</evidence>
<reference evidence="9" key="1">
    <citation type="submission" date="2018-05" db="EMBL/GenBank/DDBJ databases">
        <title>Complete Genome Sequence of Methylobacterium sp. 17SD2-17.</title>
        <authorList>
            <person name="Srinivasan S."/>
        </authorList>
    </citation>
    <scope>NUCLEOTIDE SEQUENCE [LARGE SCALE GENOMIC DNA]</scope>
    <source>
        <strain evidence="9">17SD2-17</strain>
    </source>
</reference>
<evidence type="ECO:0000313" key="9">
    <source>
        <dbReference type="Proteomes" id="UP000245926"/>
    </source>
</evidence>
<dbReference type="OrthoDB" id="9801717at2"/>
<keyword evidence="9" id="KW-1185">Reference proteome</keyword>
<dbReference type="InterPro" id="IPR002104">
    <property type="entry name" value="Integrase_catalytic"/>
</dbReference>
<evidence type="ECO:0000259" key="7">
    <source>
        <dbReference type="PROSITE" id="PS51900"/>
    </source>
</evidence>
<evidence type="ECO:0000256" key="5">
    <source>
        <dbReference type="SAM" id="MobiDB-lite"/>
    </source>
</evidence>
<dbReference type="PANTHER" id="PTHR30349:SF90">
    <property type="entry name" value="TYROSINE RECOMBINASE XERD"/>
    <property type="match status" value="1"/>
</dbReference>
<dbReference type="KEGG" id="mets:DK389_12440"/>
<keyword evidence="3" id="KW-0233">DNA recombination</keyword>
<dbReference type="Gene3D" id="1.10.150.130">
    <property type="match status" value="1"/>
</dbReference>
<dbReference type="InterPro" id="IPR011010">
    <property type="entry name" value="DNA_brk_join_enz"/>
</dbReference>
<name>A0A2U8W501_9HYPH</name>
<feature type="domain" description="Tyr recombinase" evidence="6">
    <location>
        <begin position="126"/>
        <end position="306"/>
    </location>
</feature>
<dbReference type="Gene3D" id="1.10.443.10">
    <property type="entry name" value="Intergrase catalytic core"/>
    <property type="match status" value="1"/>
</dbReference>
<dbReference type="GO" id="GO:0003677">
    <property type="term" value="F:DNA binding"/>
    <property type="evidence" value="ECO:0007669"/>
    <property type="project" value="UniProtKB-UniRule"/>
</dbReference>
<organism evidence="8 9">
    <name type="scientific">Methylobacterium durans</name>
    <dbReference type="NCBI Taxonomy" id="2202825"/>
    <lineage>
        <taxon>Bacteria</taxon>
        <taxon>Pseudomonadati</taxon>
        <taxon>Pseudomonadota</taxon>
        <taxon>Alphaproteobacteria</taxon>
        <taxon>Hyphomicrobiales</taxon>
        <taxon>Methylobacteriaceae</taxon>
        <taxon>Methylobacterium</taxon>
    </lineage>
</organism>
<evidence type="ECO:0000313" key="8">
    <source>
        <dbReference type="EMBL" id="AWN41184.1"/>
    </source>
</evidence>
<dbReference type="Pfam" id="PF02899">
    <property type="entry name" value="Phage_int_SAM_1"/>
    <property type="match status" value="1"/>
</dbReference>
<gene>
    <name evidence="8" type="ORF">DK389_12440</name>
</gene>
<sequence>MPAPPALDPTPPGDAALREAVRAWADGLSRERRMARNTVEAYERDLRQFLLHLDARRGTPRIPDLVALKPRDVRAFMAARRAEGIGGRSLMRALAGVRSFARYLEREGHGTVAALGAVRSPKVERRLPRPLGVAAARAMTRTDLREGEDREPWILARDAAVLALLYGAGLRISEALGIARKDAPLTGIDAVTVTGKGGKVRMVPVLPVVAEAVAAYLKACPYTLDPDDALFVGARGGPLSPASSSTPWPPCGAPSACRTAPRRMPCATPSRRISSPAGESCGRSRSCSVTPRSRRRSSTRSSTPHD</sequence>
<dbReference type="PANTHER" id="PTHR30349">
    <property type="entry name" value="PHAGE INTEGRASE-RELATED"/>
    <property type="match status" value="1"/>
</dbReference>
<keyword evidence="2 4" id="KW-0238">DNA-binding</keyword>
<dbReference type="InterPro" id="IPR050090">
    <property type="entry name" value="Tyrosine_recombinase_XerCD"/>
</dbReference>
<dbReference type="GO" id="GO:0015074">
    <property type="term" value="P:DNA integration"/>
    <property type="evidence" value="ECO:0007669"/>
    <property type="project" value="UniProtKB-KW"/>
</dbReference>
<dbReference type="InterPro" id="IPR004107">
    <property type="entry name" value="Integrase_SAM-like_N"/>
</dbReference>
<evidence type="ECO:0000256" key="1">
    <source>
        <dbReference type="ARBA" id="ARBA00022908"/>
    </source>
</evidence>
<dbReference type="AlphaFoldDB" id="A0A2U8W501"/>
<dbReference type="SUPFAM" id="SSF56349">
    <property type="entry name" value="DNA breaking-rejoining enzymes"/>
    <property type="match status" value="1"/>
</dbReference>
<feature type="domain" description="Core-binding (CB)" evidence="7">
    <location>
        <begin position="15"/>
        <end position="105"/>
    </location>
</feature>
<dbReference type="GO" id="GO:0006310">
    <property type="term" value="P:DNA recombination"/>
    <property type="evidence" value="ECO:0007669"/>
    <property type="project" value="UniProtKB-KW"/>
</dbReference>
<dbReference type="InterPro" id="IPR013762">
    <property type="entry name" value="Integrase-like_cat_sf"/>
</dbReference>
<dbReference type="InterPro" id="IPR010998">
    <property type="entry name" value="Integrase_recombinase_N"/>
</dbReference>
<protein>
    <submittedName>
        <fullName evidence="8">Recombinase XerC</fullName>
    </submittedName>
</protein>
<dbReference type="Proteomes" id="UP000245926">
    <property type="component" value="Chromosome"/>
</dbReference>
<feature type="region of interest" description="Disordered" evidence="5">
    <location>
        <begin position="239"/>
        <end position="306"/>
    </location>
</feature>
<dbReference type="Pfam" id="PF00589">
    <property type="entry name" value="Phage_integrase"/>
    <property type="match status" value="1"/>
</dbReference>
<proteinExistence type="predicted"/>
<keyword evidence="1" id="KW-0229">DNA integration</keyword>
<dbReference type="PROSITE" id="PS51898">
    <property type="entry name" value="TYR_RECOMBINASE"/>
    <property type="match status" value="1"/>
</dbReference>